<dbReference type="OrthoDB" id="6711362at2759"/>
<reference evidence="1" key="1">
    <citation type="submission" date="2022-01" db="EMBL/GenBank/DDBJ databases">
        <authorList>
            <person name="King R."/>
        </authorList>
    </citation>
    <scope>NUCLEOTIDE SEQUENCE</scope>
</reference>
<sequence>MQQCIAECTCFIPYCYGYKKEVHNMSDVRYTVCLSKKNSPKIKKLPPTTKAFDLHIKRCHLQACIWNAAASPFPPSLNPTDYGFAKNEATHSLVPIQLPSNKGLAPPELLKSLRCSCSSEMPCSTSRCSCAHVGLPCKEFCECEGGQLCGNLRTREAQLNGSDSKMSTSDSEYSVI</sequence>
<protein>
    <recommendedName>
        <fullName evidence="3">Tesmin/TSO1-like CXC domain-containing protein</fullName>
    </recommendedName>
</protein>
<dbReference type="AlphaFoldDB" id="A0A9N9MRM7"/>
<keyword evidence="2" id="KW-1185">Reference proteome</keyword>
<evidence type="ECO:0008006" key="3">
    <source>
        <dbReference type="Google" id="ProtNLM"/>
    </source>
</evidence>
<organism evidence="1 2">
    <name type="scientific">Ceutorhynchus assimilis</name>
    <name type="common">cabbage seed weevil</name>
    <dbReference type="NCBI Taxonomy" id="467358"/>
    <lineage>
        <taxon>Eukaryota</taxon>
        <taxon>Metazoa</taxon>
        <taxon>Ecdysozoa</taxon>
        <taxon>Arthropoda</taxon>
        <taxon>Hexapoda</taxon>
        <taxon>Insecta</taxon>
        <taxon>Pterygota</taxon>
        <taxon>Neoptera</taxon>
        <taxon>Endopterygota</taxon>
        <taxon>Coleoptera</taxon>
        <taxon>Polyphaga</taxon>
        <taxon>Cucujiformia</taxon>
        <taxon>Curculionidae</taxon>
        <taxon>Ceutorhynchinae</taxon>
        <taxon>Ceutorhynchus</taxon>
    </lineage>
</organism>
<gene>
    <name evidence="1" type="ORF">CEUTPL_LOCUS9698</name>
</gene>
<proteinExistence type="predicted"/>
<dbReference type="EMBL" id="OU892281">
    <property type="protein sequence ID" value="CAG9769182.1"/>
    <property type="molecule type" value="Genomic_DNA"/>
</dbReference>
<dbReference type="Proteomes" id="UP001152799">
    <property type="component" value="Chromosome 5"/>
</dbReference>
<evidence type="ECO:0000313" key="2">
    <source>
        <dbReference type="Proteomes" id="UP001152799"/>
    </source>
</evidence>
<evidence type="ECO:0000313" key="1">
    <source>
        <dbReference type="EMBL" id="CAG9769182.1"/>
    </source>
</evidence>
<accession>A0A9N9MRM7</accession>
<name>A0A9N9MRM7_9CUCU</name>